<dbReference type="AlphaFoldDB" id="W7J2Z8"/>
<dbReference type="OrthoDB" id="5298546at2"/>
<dbReference type="SFLD" id="SFLDG01123">
    <property type="entry name" value="methyltransferase_(Class_B)"/>
    <property type="match status" value="1"/>
</dbReference>
<comment type="caution">
    <text evidence="8">The sequence shown here is derived from an EMBL/GenBank/DDBJ whole genome shotgun (WGS) entry which is preliminary data.</text>
</comment>
<feature type="domain" description="B12-binding" evidence="6">
    <location>
        <begin position="1"/>
        <end position="143"/>
    </location>
</feature>
<protein>
    <submittedName>
        <fullName evidence="8">Radical SAM domain protein</fullName>
    </submittedName>
</protein>
<dbReference type="GO" id="GO:0005829">
    <property type="term" value="C:cytosol"/>
    <property type="evidence" value="ECO:0007669"/>
    <property type="project" value="TreeGrafter"/>
</dbReference>
<proteinExistence type="predicted"/>
<dbReference type="InterPro" id="IPR058240">
    <property type="entry name" value="rSAM_sf"/>
</dbReference>
<keyword evidence="2" id="KW-0949">S-adenosyl-L-methionine</keyword>
<dbReference type="InterPro" id="IPR023404">
    <property type="entry name" value="rSAM_horseshoe"/>
</dbReference>
<evidence type="ECO:0000313" key="9">
    <source>
        <dbReference type="Proteomes" id="UP000019277"/>
    </source>
</evidence>
<keyword evidence="9" id="KW-1185">Reference proteome</keyword>
<dbReference type="Gene3D" id="3.40.50.280">
    <property type="entry name" value="Cobalamin-binding domain"/>
    <property type="match status" value="1"/>
</dbReference>
<keyword evidence="3" id="KW-0479">Metal-binding</keyword>
<evidence type="ECO:0000259" key="6">
    <source>
        <dbReference type="PROSITE" id="PS51332"/>
    </source>
</evidence>
<dbReference type="InterPro" id="IPR034466">
    <property type="entry name" value="Methyltransferase_Class_B"/>
</dbReference>
<dbReference type="PROSITE" id="PS51918">
    <property type="entry name" value="RADICAL_SAM"/>
    <property type="match status" value="1"/>
</dbReference>
<comment type="cofactor">
    <cofactor evidence="1">
        <name>[4Fe-4S] cluster</name>
        <dbReference type="ChEBI" id="CHEBI:49883"/>
    </cofactor>
</comment>
<dbReference type="PANTHER" id="PTHR43409:SF16">
    <property type="entry name" value="SLR0320 PROTEIN"/>
    <property type="match status" value="1"/>
</dbReference>
<dbReference type="SMART" id="SM00729">
    <property type="entry name" value="Elp3"/>
    <property type="match status" value="1"/>
</dbReference>
<dbReference type="GO" id="GO:0046872">
    <property type="term" value="F:metal ion binding"/>
    <property type="evidence" value="ECO:0007669"/>
    <property type="project" value="UniProtKB-KW"/>
</dbReference>
<evidence type="ECO:0000256" key="1">
    <source>
        <dbReference type="ARBA" id="ARBA00001966"/>
    </source>
</evidence>
<dbReference type="GO" id="GO:0051539">
    <property type="term" value="F:4 iron, 4 sulfur cluster binding"/>
    <property type="evidence" value="ECO:0007669"/>
    <property type="project" value="UniProtKB-KW"/>
</dbReference>
<reference evidence="8 9" key="1">
    <citation type="journal article" date="2014" name="Genome Announc.">
        <title>Draft Genome Sequence of the Antitrypanosomally Active Sponge-Associated Bacterium Actinokineospora sp. Strain EG49.</title>
        <authorList>
            <person name="Harjes J."/>
            <person name="Ryu T."/>
            <person name="Abdelmohsen U.R."/>
            <person name="Moitinho-Silva L."/>
            <person name="Horn H."/>
            <person name="Ravasi T."/>
            <person name="Hentschel U."/>
        </authorList>
    </citation>
    <scope>NUCLEOTIDE SEQUENCE [LARGE SCALE GENOMIC DNA]</scope>
    <source>
        <strain evidence="8 9">EG49</strain>
    </source>
</reference>
<evidence type="ECO:0000256" key="4">
    <source>
        <dbReference type="ARBA" id="ARBA00023004"/>
    </source>
</evidence>
<dbReference type="SFLD" id="SFLDF00436">
    <property type="entry name" value="pactamycin_C-methyltransferase"/>
    <property type="match status" value="1"/>
</dbReference>
<keyword evidence="5" id="KW-0411">Iron-sulfur</keyword>
<dbReference type="CDD" id="cd02068">
    <property type="entry name" value="radical_SAM_B12_BD"/>
    <property type="match status" value="1"/>
</dbReference>
<dbReference type="Proteomes" id="UP000019277">
    <property type="component" value="Unassembled WGS sequence"/>
</dbReference>
<dbReference type="SUPFAM" id="SSF102114">
    <property type="entry name" value="Radical SAM enzymes"/>
    <property type="match status" value="1"/>
</dbReference>
<dbReference type="PANTHER" id="PTHR43409">
    <property type="entry name" value="ANAEROBIC MAGNESIUM-PROTOPORPHYRIN IX MONOMETHYL ESTER CYCLASE-RELATED"/>
    <property type="match status" value="1"/>
</dbReference>
<feature type="domain" description="Radical SAM core" evidence="7">
    <location>
        <begin position="192"/>
        <end position="421"/>
    </location>
</feature>
<dbReference type="InterPro" id="IPR006638">
    <property type="entry name" value="Elp3/MiaA/NifB-like_rSAM"/>
</dbReference>
<dbReference type="SFLD" id="SFLDG01082">
    <property type="entry name" value="B12-binding_domain_containing"/>
    <property type="match status" value="1"/>
</dbReference>
<dbReference type="GO" id="GO:0031419">
    <property type="term" value="F:cobalamin binding"/>
    <property type="evidence" value="ECO:0007669"/>
    <property type="project" value="InterPro"/>
</dbReference>
<dbReference type="GO" id="GO:0003824">
    <property type="term" value="F:catalytic activity"/>
    <property type="evidence" value="ECO:0007669"/>
    <property type="project" value="InterPro"/>
</dbReference>
<dbReference type="NCBIfam" id="NF033712">
    <property type="entry name" value="B12_rSAM_KedN5"/>
    <property type="match status" value="1"/>
</dbReference>
<accession>W7J2Z8</accession>
<dbReference type="PROSITE" id="PS51332">
    <property type="entry name" value="B12_BINDING"/>
    <property type="match status" value="1"/>
</dbReference>
<evidence type="ECO:0000259" key="7">
    <source>
        <dbReference type="PROSITE" id="PS51918"/>
    </source>
</evidence>
<dbReference type="eggNOG" id="COG1032">
    <property type="taxonomic scope" value="Bacteria"/>
</dbReference>
<evidence type="ECO:0000313" key="8">
    <source>
        <dbReference type="EMBL" id="EWC63311.1"/>
    </source>
</evidence>
<dbReference type="Gene3D" id="3.80.30.20">
    <property type="entry name" value="tm_1862 like domain"/>
    <property type="match status" value="1"/>
</dbReference>
<keyword evidence="4" id="KW-0408">Iron</keyword>
<dbReference type="Pfam" id="PF02310">
    <property type="entry name" value="B12-binding"/>
    <property type="match status" value="1"/>
</dbReference>
<dbReference type="InterPro" id="IPR007197">
    <property type="entry name" value="rSAM"/>
</dbReference>
<dbReference type="SFLD" id="SFLDF00317">
    <property type="entry name" value="thioacetal_methlytransferase"/>
    <property type="match status" value="1"/>
</dbReference>
<evidence type="ECO:0000256" key="3">
    <source>
        <dbReference type="ARBA" id="ARBA00022723"/>
    </source>
</evidence>
<dbReference type="InterPro" id="IPR051198">
    <property type="entry name" value="BchE-like"/>
</dbReference>
<evidence type="ECO:0000256" key="5">
    <source>
        <dbReference type="ARBA" id="ARBA00023014"/>
    </source>
</evidence>
<organism evidence="8 9">
    <name type="scientific">Actinokineospora spheciospongiae</name>
    <dbReference type="NCBI Taxonomy" id="909613"/>
    <lineage>
        <taxon>Bacteria</taxon>
        <taxon>Bacillati</taxon>
        <taxon>Actinomycetota</taxon>
        <taxon>Actinomycetes</taxon>
        <taxon>Pseudonocardiales</taxon>
        <taxon>Pseudonocardiaceae</taxon>
        <taxon>Actinokineospora</taxon>
    </lineage>
</organism>
<gene>
    <name evidence="8" type="ORF">UO65_1309</name>
</gene>
<evidence type="ECO:0000256" key="2">
    <source>
        <dbReference type="ARBA" id="ARBA00022691"/>
    </source>
</evidence>
<name>W7J2Z8_9PSEU</name>
<dbReference type="InterPro" id="IPR006158">
    <property type="entry name" value="Cobalamin-bd"/>
</dbReference>
<dbReference type="PATRIC" id="fig|909613.9.peg.1324"/>
<dbReference type="STRING" id="909613.UO65_1309"/>
<sequence length="631" mass="71504">MHICLVQQGAWDMPVDSMPLAAGYLKAVIAADPDLAVATEVEIRNFRGGVPLPEMTRELFRDRVPDVIGFSVLGWNYRNFGMLAETFKQVNPRGTVLFGGNHVAYQAERVFREFPWVDVVINGEGETTFAELVRDLHEHPGELAGTAVAGLSVRRPDGSVHTTAERERIGDLDTVPSPFLTGAIPMTNAAGHFPYDVALMETNRGCPYKCSFCYWGGAVGQKMRSFSTDRLAHELDMFGFHQVPSIVLCDSNFGLLEADEQFVEMLIKTRERYGFPRALETSWAKNKSNRFYDIVRALKKHDFKSSFTLALQTLSDDALTGMLRKNMKVNQWEGLVTWLNEEGLDCYAELIWGAPGETPNSFLRGYDRLATMVSRIAVYPMLLLPNTSYTENRGVHGFVTIRGESDDFEYVLANRTSTVPENLEMQRFMYWARVLGENQYLRHTWQPLRDVTGLTQSQVVTSLMRAFEEDRTSAAVGLVERMPVFAESPAIAAALRALHGTPELEAVVGQWWEQSMVPEFPPEWRPFARELYRYERWCRPVYVKPGDEPPTGWYTELVDGEWFYVSEPVEFGVDVEAAIRAWSDCLMSPPRPERVSYTFQARCGFHDHLDNHETAAHYMAVARPLANPALM</sequence>
<dbReference type="SFLD" id="SFLDS00029">
    <property type="entry name" value="Radical_SAM"/>
    <property type="match status" value="1"/>
</dbReference>
<dbReference type="RefSeq" id="WP_035279722.1">
    <property type="nucleotide sequence ID" value="NZ_AYXG01000048.1"/>
</dbReference>
<dbReference type="Pfam" id="PF04055">
    <property type="entry name" value="Radical_SAM"/>
    <property type="match status" value="1"/>
</dbReference>
<dbReference type="EMBL" id="AYXG01000048">
    <property type="protein sequence ID" value="EWC63311.1"/>
    <property type="molecule type" value="Genomic_DNA"/>
</dbReference>